<evidence type="ECO:0000259" key="2">
    <source>
        <dbReference type="SMART" id="SM00382"/>
    </source>
</evidence>
<dbReference type="STRING" id="42251.A0A2T6ZDW2"/>
<dbReference type="InterPro" id="IPR003593">
    <property type="entry name" value="AAA+_ATPase"/>
</dbReference>
<feature type="compositionally biased region" description="Low complexity" evidence="1">
    <location>
        <begin position="242"/>
        <end position="255"/>
    </location>
</feature>
<evidence type="ECO:0000313" key="3">
    <source>
        <dbReference type="EMBL" id="PUU73636.1"/>
    </source>
</evidence>
<accession>A0A2T6ZDW2</accession>
<dbReference type="EMBL" id="NESQ01000361">
    <property type="protein sequence ID" value="PUU73636.1"/>
    <property type="molecule type" value="Genomic_DNA"/>
</dbReference>
<feature type="compositionally biased region" description="Basic residues" evidence="1">
    <location>
        <begin position="93"/>
        <end position="106"/>
    </location>
</feature>
<feature type="region of interest" description="Disordered" evidence="1">
    <location>
        <begin position="413"/>
        <end position="440"/>
    </location>
</feature>
<comment type="caution">
    <text evidence="3">The sequence shown here is derived from an EMBL/GenBank/DDBJ whole genome shotgun (WGS) entry which is preliminary data.</text>
</comment>
<dbReference type="GO" id="GO:0016887">
    <property type="term" value="F:ATP hydrolysis activity"/>
    <property type="evidence" value="ECO:0007669"/>
    <property type="project" value="InterPro"/>
</dbReference>
<dbReference type="Proteomes" id="UP000244722">
    <property type="component" value="Unassembled WGS sequence"/>
</dbReference>
<feature type="region of interest" description="Disordered" evidence="1">
    <location>
        <begin position="690"/>
        <end position="722"/>
    </location>
</feature>
<dbReference type="Pfam" id="PF00004">
    <property type="entry name" value="AAA"/>
    <property type="match status" value="1"/>
</dbReference>
<feature type="compositionally biased region" description="Low complexity" evidence="1">
    <location>
        <begin position="423"/>
        <end position="434"/>
    </location>
</feature>
<feature type="region of interest" description="Disordered" evidence="1">
    <location>
        <begin position="220"/>
        <end position="269"/>
    </location>
</feature>
<dbReference type="Gene3D" id="3.40.50.300">
    <property type="entry name" value="P-loop containing nucleotide triphosphate hydrolases"/>
    <property type="match status" value="1"/>
</dbReference>
<feature type="compositionally biased region" description="Polar residues" evidence="1">
    <location>
        <begin position="130"/>
        <end position="141"/>
    </location>
</feature>
<evidence type="ECO:0000313" key="4">
    <source>
        <dbReference type="Proteomes" id="UP000244722"/>
    </source>
</evidence>
<dbReference type="GO" id="GO:0005634">
    <property type="term" value="C:nucleus"/>
    <property type="evidence" value="ECO:0007669"/>
    <property type="project" value="TreeGrafter"/>
</dbReference>
<dbReference type="InterPro" id="IPR003959">
    <property type="entry name" value="ATPase_AAA_core"/>
</dbReference>
<feature type="compositionally biased region" description="Polar residues" evidence="1">
    <location>
        <begin position="12"/>
        <end position="35"/>
    </location>
</feature>
<keyword evidence="4" id="KW-1185">Reference proteome</keyword>
<dbReference type="PANTHER" id="PTHR23389">
    <property type="entry name" value="CHROMOSOME TRANSMISSION FIDELITY FACTOR 18"/>
    <property type="match status" value="1"/>
</dbReference>
<feature type="region of interest" description="Disordered" evidence="1">
    <location>
        <begin position="1293"/>
        <end position="1321"/>
    </location>
</feature>
<organism evidence="3 4">
    <name type="scientific">Tuber borchii</name>
    <name type="common">White truffle</name>
    <dbReference type="NCBI Taxonomy" id="42251"/>
    <lineage>
        <taxon>Eukaryota</taxon>
        <taxon>Fungi</taxon>
        <taxon>Dikarya</taxon>
        <taxon>Ascomycota</taxon>
        <taxon>Pezizomycotina</taxon>
        <taxon>Pezizomycetes</taxon>
        <taxon>Pezizales</taxon>
        <taxon>Tuberaceae</taxon>
        <taxon>Tuber</taxon>
    </lineage>
</organism>
<dbReference type="SUPFAM" id="SSF52540">
    <property type="entry name" value="P-loop containing nucleoside triphosphate hydrolases"/>
    <property type="match status" value="1"/>
</dbReference>
<dbReference type="SMART" id="SM00382">
    <property type="entry name" value="AAA"/>
    <property type="match status" value="1"/>
</dbReference>
<gene>
    <name evidence="3" type="ORF">B9Z19DRAFT_1094746</name>
</gene>
<feature type="compositionally biased region" description="Basic and acidic residues" evidence="1">
    <location>
        <begin position="171"/>
        <end position="181"/>
    </location>
</feature>
<proteinExistence type="predicted"/>
<dbReference type="InterPro" id="IPR027417">
    <property type="entry name" value="P-loop_NTPase"/>
</dbReference>
<feature type="compositionally biased region" description="Polar residues" evidence="1">
    <location>
        <begin position="222"/>
        <end position="241"/>
    </location>
</feature>
<feature type="region of interest" description="Disordered" evidence="1">
    <location>
        <begin position="1245"/>
        <end position="1277"/>
    </location>
</feature>
<dbReference type="GO" id="GO:0003677">
    <property type="term" value="F:DNA binding"/>
    <property type="evidence" value="ECO:0007669"/>
    <property type="project" value="TreeGrafter"/>
</dbReference>
<protein>
    <recommendedName>
        <fullName evidence="2">AAA+ ATPase domain-containing protein</fullName>
    </recommendedName>
</protein>
<dbReference type="GO" id="GO:0005524">
    <property type="term" value="F:ATP binding"/>
    <property type="evidence" value="ECO:0007669"/>
    <property type="project" value="InterPro"/>
</dbReference>
<reference evidence="3 4" key="1">
    <citation type="submission" date="2017-04" db="EMBL/GenBank/DDBJ databases">
        <title>Draft genome sequence of Tuber borchii Vittad., a whitish edible truffle.</title>
        <authorList>
            <consortium name="DOE Joint Genome Institute"/>
            <person name="Murat C."/>
            <person name="Kuo A."/>
            <person name="Barry K.W."/>
            <person name="Clum A."/>
            <person name="Dockter R.B."/>
            <person name="Fauchery L."/>
            <person name="Iotti M."/>
            <person name="Kohler A."/>
            <person name="Labutti K."/>
            <person name="Lindquist E.A."/>
            <person name="Lipzen A."/>
            <person name="Ohm R.A."/>
            <person name="Wang M."/>
            <person name="Grigoriev I.V."/>
            <person name="Zambonelli A."/>
            <person name="Martin F.M."/>
        </authorList>
    </citation>
    <scope>NUCLEOTIDE SEQUENCE [LARGE SCALE GENOMIC DNA]</scope>
    <source>
        <strain evidence="3 4">Tbo3840</strain>
    </source>
</reference>
<feature type="compositionally biased region" description="Basic and acidic residues" evidence="1">
    <location>
        <begin position="1268"/>
        <end position="1277"/>
    </location>
</feature>
<feature type="compositionally biased region" description="Basic and acidic residues" evidence="1">
    <location>
        <begin position="77"/>
        <end position="92"/>
    </location>
</feature>
<feature type="region of interest" description="Disordered" evidence="1">
    <location>
        <begin position="604"/>
        <end position="626"/>
    </location>
</feature>
<feature type="domain" description="AAA+ ATPase" evidence="2">
    <location>
        <begin position="787"/>
        <end position="942"/>
    </location>
</feature>
<feature type="region of interest" description="Disordered" evidence="1">
    <location>
        <begin position="1"/>
        <end position="199"/>
    </location>
</feature>
<dbReference type="PANTHER" id="PTHR23389:SF21">
    <property type="entry name" value="ATPASE FAMILY AAA DOMAIN-CONTAINING PROTEIN 5"/>
    <property type="match status" value="1"/>
</dbReference>
<name>A0A2T6ZDW2_TUBBO</name>
<dbReference type="OrthoDB" id="9996895at2759"/>
<sequence>MSSADHIAGNSALLNNTGDQPSQQLEQKSPFTQEMKTAKPAIHPFFDTQKRNELRHLPPKGKGSRPITPASISADEAEVKPKKSRARSDSKPRKPAKPREAKRRKKGAIEAGPSNAPGDPNTIAPPPGPSSSLITPASSPGLSEDAIGGYEIDPNRNRRKRRKKTPIPLGGDRDDTSEEHSCGLASAPQEKFNNTLKNPKVCSWNGRILTIRAPDERLAKLSSVTGEKSQESPFPSASSHLGKQGKPGAKAAGMAPLSAPDDRAKSRRGVGYNSNTGIIVIPSSPFVPPSSPIPVPSSPLPEIDLPHSTTHQRDEAPLSALEEAVQKNKKVVYDYQTGALMIQSSPLIVPESPAMPSVNAFSLMGKKKDPPPLDLNLPILETRTKPTPAVTICDIPRRTAASLDTKPVHPFFKPGGMKKLDNTRTATTPVANTTGGDDADRMKSISLEPRSSCFLDNQIHLPSVGPSVQAPISYFNSVNSRPLANSGAVGPPWPSKDNCHVRGLSEEGAIVHMVEGEPVLKERKLKDAVVAIPPEEDILGLYASHLDINAQKEDMLSADYHERRFYEIPSDVRLPKRLVTTGVKFQEAIRERVAARLPHPNNSAVEVSRGRATSVSSMSSEGPTRQPHQALLNLYDRLGRELSAFDKGECESQAWEAKYAPTSSSEVLQIGKEPRILKDWLMALKVENMGTGSNNPKPGTKRKQKHNLGAAAGKAATKRKKKKCKRDNDELAGFVVNSEEELDEMDEITDPEDTDYSTIPGAKKSTIRAGDKGVDSLFGGLREPDRFVNAVVISGPSGCGKTAAVYAVAKEVGFTVFEVSPGAKRSGKEILDLVGEMTRNHLVQQAKAGAPASATSFFKNKMGEITQIEEDLQLNKSQQSLLLLEEVDLLFDEDKQFWPTVLSLIAQSKRPVVMTCNDEGLLPIDLLSLHAVLRLTPPPPDLIVDHLLLISANEGHMLRREAVVALVNAMGRDLRASLMELEFWCRMGVGDRKGGLDWMLVRWPTGSDRDEDGSVLRVISRNTYRKGMDWIQRGASDEEKWNGVWEKWGVDVGSGEDGELRDFSAGLGKDLQSLEIWDDYAEAMSSVDMCAGLRMDSTEFDTTLPLIGTKVRLDDIVGYQTLQTDPVATLWSTETNISICVRSLARVRLNDKATTLSISPLNAIRDEEIITTVAERRNIRDQLSPLSDIYIRETFQSLGSTSTIFSPTPSISHSVITGPRVVLMTDAAPYIRGITRHDLAKEEKRKRISGLLSQGGKSRKKRLTRAARVAEEGGDTSRRGRWFGQLNARLVEGSGGDGWGDTTISLGQEASESEEDRGRVS</sequence>
<evidence type="ECO:0000256" key="1">
    <source>
        <dbReference type="SAM" id="MobiDB-lite"/>
    </source>
</evidence>